<organism evidence="1">
    <name type="scientific">marine sediment metagenome</name>
    <dbReference type="NCBI Taxonomy" id="412755"/>
    <lineage>
        <taxon>unclassified sequences</taxon>
        <taxon>metagenomes</taxon>
        <taxon>ecological metagenomes</taxon>
    </lineage>
</organism>
<name>X0WAG9_9ZZZZ</name>
<gene>
    <name evidence="1" type="ORF">S01H1_48344</name>
</gene>
<evidence type="ECO:0000313" key="1">
    <source>
        <dbReference type="EMBL" id="GAG27640.1"/>
    </source>
</evidence>
<proteinExistence type="predicted"/>
<dbReference type="EMBL" id="BARS01031044">
    <property type="protein sequence ID" value="GAG27640.1"/>
    <property type="molecule type" value="Genomic_DNA"/>
</dbReference>
<protein>
    <submittedName>
        <fullName evidence="1">Uncharacterized protein</fullName>
    </submittedName>
</protein>
<reference evidence="1" key="1">
    <citation type="journal article" date="2014" name="Front. Microbiol.">
        <title>High frequency of phylogenetically diverse reductive dehalogenase-homologous genes in deep subseafloor sedimentary metagenomes.</title>
        <authorList>
            <person name="Kawai M."/>
            <person name="Futagami T."/>
            <person name="Toyoda A."/>
            <person name="Takaki Y."/>
            <person name="Nishi S."/>
            <person name="Hori S."/>
            <person name="Arai W."/>
            <person name="Tsubouchi T."/>
            <person name="Morono Y."/>
            <person name="Uchiyama I."/>
            <person name="Ito T."/>
            <person name="Fujiyama A."/>
            <person name="Inagaki F."/>
            <person name="Takami H."/>
        </authorList>
    </citation>
    <scope>NUCLEOTIDE SEQUENCE</scope>
    <source>
        <strain evidence="1">Expedition CK06-06</strain>
    </source>
</reference>
<sequence>MKKTDWKELCKHCGCTFGSHHGGTQPWPYNYCPGNEGRMDWDKGPGTIFKSSGVWQRKEEKDG</sequence>
<comment type="caution">
    <text evidence="1">The sequence shown here is derived from an EMBL/GenBank/DDBJ whole genome shotgun (WGS) entry which is preliminary data.</text>
</comment>
<dbReference type="AlphaFoldDB" id="X0WAG9"/>
<accession>X0WAG9</accession>